<accession>A0A1V0SHJ3</accession>
<protein>
    <submittedName>
        <fullName evidence="1">Uncharacterized protein</fullName>
    </submittedName>
</protein>
<sequence length="204" mass="24310">MSTDKYIDDNIEIIKSTIKNTISNHPYVIEHLFDTLKFEIMKYQASIKNKNHKTVKVKYDEAYIVKEKEIIPTTHVKQYIDIDKNIAPLIKELWKAHIDTMNSCENNIPIDYIWIEFSSETDYNQFIEIILLDENYGDDRTQRILGISNNIYKSWYKDIHHDVFFDDKDGVINNVINSVSLRFPKDDYEFVLNKIKNHNKKKNK</sequence>
<proteinExistence type="predicted"/>
<name>A0A1V0SHJ3_9VIRU</name>
<gene>
    <name evidence="1" type="ORF">Klosneuvirus_1_39</name>
</gene>
<organism evidence="1">
    <name type="scientific">Klosneuvirus KNV1</name>
    <dbReference type="NCBI Taxonomy" id="1977640"/>
    <lineage>
        <taxon>Viruses</taxon>
        <taxon>Varidnaviria</taxon>
        <taxon>Bamfordvirae</taxon>
        <taxon>Nucleocytoviricota</taxon>
        <taxon>Megaviricetes</taxon>
        <taxon>Imitervirales</taxon>
        <taxon>Mimiviridae</taxon>
        <taxon>Klosneuvirinae</taxon>
        <taxon>Klosneuvirus</taxon>
    </lineage>
</organism>
<dbReference type="EMBL" id="KY684108">
    <property type="protein sequence ID" value="ARF11182.1"/>
    <property type="molecule type" value="Genomic_DNA"/>
</dbReference>
<evidence type="ECO:0000313" key="1">
    <source>
        <dbReference type="EMBL" id="ARF11182.1"/>
    </source>
</evidence>
<reference evidence="1" key="1">
    <citation type="journal article" date="2017" name="Science">
        <title>Giant viruses with an expanded complement of translation system components.</title>
        <authorList>
            <person name="Schulz F."/>
            <person name="Yutin N."/>
            <person name="Ivanova N.N."/>
            <person name="Ortega D.R."/>
            <person name="Lee T.K."/>
            <person name="Vierheilig J."/>
            <person name="Daims H."/>
            <person name="Horn M."/>
            <person name="Wagner M."/>
            <person name="Jensen G.J."/>
            <person name="Kyrpides N.C."/>
            <person name="Koonin E.V."/>
            <person name="Woyke T."/>
        </authorList>
    </citation>
    <scope>NUCLEOTIDE SEQUENCE</scope>
    <source>
        <strain evidence="1">KNV1</strain>
    </source>
</reference>